<dbReference type="AlphaFoldDB" id="A0A7Y9WS77"/>
<proteinExistence type="predicted"/>
<comment type="caution">
    <text evidence="1">The sequence shown here is derived from an EMBL/GenBank/DDBJ whole genome shotgun (WGS) entry which is preliminary data.</text>
</comment>
<protein>
    <submittedName>
        <fullName evidence="1">Uncharacterized protein</fullName>
    </submittedName>
</protein>
<evidence type="ECO:0000313" key="2">
    <source>
        <dbReference type="Proteomes" id="UP000540929"/>
    </source>
</evidence>
<organism evidence="1 2">
    <name type="scientific">Paraburkholderia bryophila</name>
    <dbReference type="NCBI Taxonomy" id="420952"/>
    <lineage>
        <taxon>Bacteria</taxon>
        <taxon>Pseudomonadati</taxon>
        <taxon>Pseudomonadota</taxon>
        <taxon>Betaproteobacteria</taxon>
        <taxon>Burkholderiales</taxon>
        <taxon>Burkholderiaceae</taxon>
        <taxon>Paraburkholderia</taxon>
    </lineage>
</organism>
<name>A0A7Y9WS77_9BURK</name>
<sequence length="73" mass="8341">MYLFSKDVGDGHWRLKKLYIYTVSYTQIYARELALFNAGWFTGVVGSSPCNADDAFARALMWTACFIQRETSS</sequence>
<evidence type="ECO:0000313" key="1">
    <source>
        <dbReference type="EMBL" id="NYH26036.1"/>
    </source>
</evidence>
<gene>
    <name evidence="1" type="ORF">GGD40_005607</name>
</gene>
<dbReference type="EMBL" id="JACCAS010000002">
    <property type="protein sequence ID" value="NYH26036.1"/>
    <property type="molecule type" value="Genomic_DNA"/>
</dbReference>
<accession>A0A7Y9WS77</accession>
<keyword evidence="2" id="KW-1185">Reference proteome</keyword>
<reference evidence="1 2" key="1">
    <citation type="submission" date="2020-07" db="EMBL/GenBank/DDBJ databases">
        <title>Exploring microbial biodiversity for novel pathways involved in the catabolism of aromatic compounds derived from lignin.</title>
        <authorList>
            <person name="Elkins J."/>
        </authorList>
    </citation>
    <scope>NUCLEOTIDE SEQUENCE [LARGE SCALE GENOMIC DNA]</scope>
    <source>
        <strain evidence="1 2">H2C3C</strain>
    </source>
</reference>
<dbReference type="Proteomes" id="UP000540929">
    <property type="component" value="Unassembled WGS sequence"/>
</dbReference>